<proteinExistence type="predicted"/>
<dbReference type="Pfam" id="PF00669">
    <property type="entry name" value="Flagellin_N"/>
    <property type="match status" value="1"/>
</dbReference>
<dbReference type="GO" id="GO:0005198">
    <property type="term" value="F:structural molecule activity"/>
    <property type="evidence" value="ECO:0007669"/>
    <property type="project" value="InterPro"/>
</dbReference>
<sequence length="303" mass="33349">MRVTNRMMGEDFLIHLRRNLNQMHKTQNQLATGKAFSRPSDNPVMVSRALSLETEVARNAQYKRNIEDASGWVETTDGALNEIGASLNRLRELAIAAANGTNSEAEYKAYDTEVGQLIESLAQIGNSKYDGRFLFGGTDTMNSPLAANESTGRITYNGNSERIHHEVLPGVEIQINTTGHEIFEASDDPRISLSDVLEKFKTGLSDGTSEERKAIGGEILKQLDENIEAVLSIRAKNGATSNRLEAMLSLNDSEALNLTELLSKAEDIDFAEKVMQFAMMENAYKASLSTGAKILQPTLLDYL</sequence>
<dbReference type="InterPro" id="IPR013384">
    <property type="entry name" value="Flagell_FlgL"/>
</dbReference>
<dbReference type="OrthoDB" id="9758307at2"/>
<evidence type="ECO:0000313" key="2">
    <source>
        <dbReference type="EMBL" id="SCZ77825.1"/>
    </source>
</evidence>
<dbReference type="EMBL" id="FMWL01000003">
    <property type="protein sequence ID" value="SCZ77825.1"/>
    <property type="molecule type" value="Genomic_DNA"/>
</dbReference>
<organism evidence="2 3">
    <name type="scientific">Acidaminobacter hydrogenoformans DSM 2784</name>
    <dbReference type="NCBI Taxonomy" id="1120920"/>
    <lineage>
        <taxon>Bacteria</taxon>
        <taxon>Bacillati</taxon>
        <taxon>Bacillota</taxon>
        <taxon>Clostridia</taxon>
        <taxon>Peptostreptococcales</taxon>
        <taxon>Acidaminobacteraceae</taxon>
        <taxon>Acidaminobacter</taxon>
    </lineage>
</organism>
<dbReference type="NCBIfam" id="TIGR02550">
    <property type="entry name" value="flagell_flgL"/>
    <property type="match status" value="1"/>
</dbReference>
<dbReference type="Gene3D" id="1.20.1330.10">
    <property type="entry name" value="f41 fragment of flagellin, N-terminal domain"/>
    <property type="match status" value="1"/>
</dbReference>
<dbReference type="STRING" id="1120920.SAMN03080599_00966"/>
<keyword evidence="3" id="KW-1185">Reference proteome</keyword>
<keyword evidence="2" id="KW-0282">Flagellum</keyword>
<dbReference type="PANTHER" id="PTHR42792">
    <property type="entry name" value="FLAGELLIN"/>
    <property type="match status" value="1"/>
</dbReference>
<dbReference type="GO" id="GO:0071973">
    <property type="term" value="P:bacterial-type flagellum-dependent cell motility"/>
    <property type="evidence" value="ECO:0007669"/>
    <property type="project" value="InterPro"/>
</dbReference>
<keyword evidence="2" id="KW-0969">Cilium</keyword>
<dbReference type="SUPFAM" id="SSF64518">
    <property type="entry name" value="Phase 1 flagellin"/>
    <property type="match status" value="1"/>
</dbReference>
<dbReference type="InterPro" id="IPR001029">
    <property type="entry name" value="Flagellin_N"/>
</dbReference>
<reference evidence="2 3" key="1">
    <citation type="submission" date="2016-10" db="EMBL/GenBank/DDBJ databases">
        <authorList>
            <person name="de Groot N.N."/>
        </authorList>
    </citation>
    <scope>NUCLEOTIDE SEQUENCE [LARGE SCALE GENOMIC DNA]</scope>
    <source>
        <strain evidence="2 3">DSM 2784</strain>
    </source>
</reference>
<dbReference type="PANTHER" id="PTHR42792:SF1">
    <property type="entry name" value="FLAGELLAR HOOK-ASSOCIATED PROTEIN 3"/>
    <property type="match status" value="1"/>
</dbReference>
<gene>
    <name evidence="2" type="ORF">SAMN03080599_00966</name>
</gene>
<dbReference type="InterPro" id="IPR001492">
    <property type="entry name" value="Flagellin"/>
</dbReference>
<evidence type="ECO:0000313" key="3">
    <source>
        <dbReference type="Proteomes" id="UP000199208"/>
    </source>
</evidence>
<dbReference type="RefSeq" id="WP_092589752.1">
    <property type="nucleotide sequence ID" value="NZ_FMWL01000003.1"/>
</dbReference>
<accession>A0A1G5RUJ8</accession>
<dbReference type="GO" id="GO:0009424">
    <property type="term" value="C:bacterial-type flagellum hook"/>
    <property type="evidence" value="ECO:0007669"/>
    <property type="project" value="InterPro"/>
</dbReference>
<dbReference type="Proteomes" id="UP000199208">
    <property type="component" value="Unassembled WGS sequence"/>
</dbReference>
<keyword evidence="2" id="KW-0966">Cell projection</keyword>
<protein>
    <submittedName>
        <fullName evidence="2">Flagellar hook-associated protein 3 FlgL</fullName>
    </submittedName>
</protein>
<feature type="domain" description="Flagellin N-terminal" evidence="1">
    <location>
        <begin position="15"/>
        <end position="140"/>
    </location>
</feature>
<dbReference type="AlphaFoldDB" id="A0A1G5RUJ8"/>
<evidence type="ECO:0000259" key="1">
    <source>
        <dbReference type="Pfam" id="PF00669"/>
    </source>
</evidence>
<name>A0A1G5RUJ8_9FIRM</name>